<dbReference type="AlphaFoldDB" id="A0A8X7BMY9"/>
<evidence type="ECO:0000256" key="1">
    <source>
        <dbReference type="SAM" id="MobiDB-lite"/>
    </source>
</evidence>
<evidence type="ECO:0000313" key="2">
    <source>
        <dbReference type="EMBL" id="GFY37200.1"/>
    </source>
</evidence>
<feature type="compositionally biased region" description="Basic and acidic residues" evidence="1">
    <location>
        <begin position="150"/>
        <end position="172"/>
    </location>
</feature>
<proteinExistence type="predicted"/>
<feature type="region of interest" description="Disordered" evidence="1">
    <location>
        <begin position="97"/>
        <end position="186"/>
    </location>
</feature>
<dbReference type="EMBL" id="BMAV01000181">
    <property type="protein sequence ID" value="GFY37200.1"/>
    <property type="molecule type" value="Genomic_DNA"/>
</dbReference>
<keyword evidence="3" id="KW-1185">Reference proteome</keyword>
<reference evidence="2" key="1">
    <citation type="submission" date="2020-08" db="EMBL/GenBank/DDBJ databases">
        <title>Multicomponent nature underlies the extraordinary mechanical properties of spider dragline silk.</title>
        <authorList>
            <person name="Kono N."/>
            <person name="Nakamura H."/>
            <person name="Mori M."/>
            <person name="Yoshida Y."/>
            <person name="Ohtoshi R."/>
            <person name="Malay A.D."/>
            <person name="Moran D.A.P."/>
            <person name="Tomita M."/>
            <person name="Numata K."/>
            <person name="Arakawa K."/>
        </authorList>
    </citation>
    <scope>NUCLEOTIDE SEQUENCE</scope>
</reference>
<comment type="caution">
    <text evidence="2">The sequence shown here is derived from an EMBL/GenBank/DDBJ whole genome shotgun (WGS) entry which is preliminary data.</text>
</comment>
<sequence length="225" mass="25554">MLIAISSSAWGEGFKLTYHFLLFHSHGLGANPVDFGEGIPSEKIKEMITTLWMIVALCSCLSCATNFDEFLSTDPRLKPTNSKSTILSRIRRHIEESQLIQTPQRVPRIGPPSSQQSDDSQSLQPPPNLFPSRHRQTIRDGENLQRQSQRLKDLEQVSNDERQQVVQEDSRQRKYNTTGEAARRPHGGSYRFCNLFGCDCVPPPNAKCCNGYKFDPRGQKCREVF</sequence>
<organism evidence="2 3">
    <name type="scientific">Trichonephila inaurata madagascariensis</name>
    <dbReference type="NCBI Taxonomy" id="2747483"/>
    <lineage>
        <taxon>Eukaryota</taxon>
        <taxon>Metazoa</taxon>
        <taxon>Ecdysozoa</taxon>
        <taxon>Arthropoda</taxon>
        <taxon>Chelicerata</taxon>
        <taxon>Arachnida</taxon>
        <taxon>Araneae</taxon>
        <taxon>Araneomorphae</taxon>
        <taxon>Entelegynae</taxon>
        <taxon>Araneoidea</taxon>
        <taxon>Nephilidae</taxon>
        <taxon>Trichonephila</taxon>
        <taxon>Trichonephila inaurata</taxon>
    </lineage>
</organism>
<gene>
    <name evidence="2" type="ORF">TNIN_270971</name>
</gene>
<protein>
    <submittedName>
        <fullName evidence="2">Uncharacterized protein</fullName>
    </submittedName>
</protein>
<dbReference type="Proteomes" id="UP000886998">
    <property type="component" value="Unassembled WGS sequence"/>
</dbReference>
<dbReference type="OrthoDB" id="6428907at2759"/>
<evidence type="ECO:0000313" key="3">
    <source>
        <dbReference type="Proteomes" id="UP000886998"/>
    </source>
</evidence>
<accession>A0A8X7BMY9</accession>
<feature type="compositionally biased region" description="Low complexity" evidence="1">
    <location>
        <begin position="111"/>
        <end position="123"/>
    </location>
</feature>
<name>A0A8X7BMY9_9ARAC</name>